<evidence type="ECO:0000313" key="3">
    <source>
        <dbReference type="Proteomes" id="UP000023152"/>
    </source>
</evidence>
<name>X6P8I0_RETFI</name>
<keyword evidence="3" id="KW-1185">Reference proteome</keyword>
<dbReference type="Proteomes" id="UP000023152">
    <property type="component" value="Unassembled WGS sequence"/>
</dbReference>
<dbReference type="AlphaFoldDB" id="X6P8I0"/>
<evidence type="ECO:0000313" key="2">
    <source>
        <dbReference type="EMBL" id="ETO34850.1"/>
    </source>
</evidence>
<dbReference type="InterPro" id="IPR000477">
    <property type="entry name" value="RT_dom"/>
</dbReference>
<feature type="domain" description="Reverse transcriptase" evidence="1">
    <location>
        <begin position="1"/>
        <end position="150"/>
    </location>
</feature>
<sequence>MNDKRLLYQTQAGFQSLRLTDTIHKSFDCNSVTYVVLLDISAAYDSVWRNELRYKMTNSYWMEFNTGVPQGSALSPILFLLYINDLPTVIHQPIQCGMMWTSIFTSDVDEMNDQLRSLQQNEIPKDAIDIAALKPDHVKDDWKRYKGLQCVIKNKNKIKKNKSISSSTIIVED</sequence>
<organism evidence="2 3">
    <name type="scientific">Reticulomyxa filosa</name>
    <dbReference type="NCBI Taxonomy" id="46433"/>
    <lineage>
        <taxon>Eukaryota</taxon>
        <taxon>Sar</taxon>
        <taxon>Rhizaria</taxon>
        <taxon>Retaria</taxon>
        <taxon>Foraminifera</taxon>
        <taxon>Monothalamids</taxon>
        <taxon>Reticulomyxidae</taxon>
        <taxon>Reticulomyxa</taxon>
    </lineage>
</organism>
<comment type="caution">
    <text evidence="2">The sequence shown here is derived from an EMBL/GenBank/DDBJ whole genome shotgun (WGS) entry which is preliminary data.</text>
</comment>
<dbReference type="Pfam" id="PF00078">
    <property type="entry name" value="RVT_1"/>
    <property type="match status" value="1"/>
</dbReference>
<protein>
    <recommendedName>
        <fullName evidence="1">Reverse transcriptase domain-containing protein</fullName>
    </recommendedName>
</protein>
<reference evidence="2 3" key="1">
    <citation type="journal article" date="2013" name="Curr. Biol.">
        <title>The Genome of the Foraminiferan Reticulomyxa filosa.</title>
        <authorList>
            <person name="Glockner G."/>
            <person name="Hulsmann N."/>
            <person name="Schleicher M."/>
            <person name="Noegel A.A."/>
            <person name="Eichinger L."/>
            <person name="Gallinger C."/>
            <person name="Pawlowski J."/>
            <person name="Sierra R."/>
            <person name="Euteneuer U."/>
            <person name="Pillet L."/>
            <person name="Moustafa A."/>
            <person name="Platzer M."/>
            <person name="Groth M."/>
            <person name="Szafranski K."/>
            <person name="Schliwa M."/>
        </authorList>
    </citation>
    <scope>NUCLEOTIDE SEQUENCE [LARGE SCALE GENOMIC DNA]</scope>
</reference>
<proteinExistence type="predicted"/>
<evidence type="ECO:0000259" key="1">
    <source>
        <dbReference type="PROSITE" id="PS50878"/>
    </source>
</evidence>
<dbReference type="PROSITE" id="PS50878">
    <property type="entry name" value="RT_POL"/>
    <property type="match status" value="1"/>
</dbReference>
<dbReference type="EMBL" id="ASPP01002228">
    <property type="protein sequence ID" value="ETO34850.1"/>
    <property type="molecule type" value="Genomic_DNA"/>
</dbReference>
<accession>X6P8I0</accession>
<dbReference type="OrthoDB" id="7763192at2759"/>
<gene>
    <name evidence="2" type="ORF">RFI_02236</name>
</gene>